<gene>
    <name evidence="2" type="ORF">PUND_09279</name>
</gene>
<reference evidence="2" key="2">
    <citation type="submission" date="2013-04" db="EMBL/GenBank/DDBJ databases">
        <title>Genome sequence of Pseudoalteromonas undina.</title>
        <authorList>
            <person name="Xie B.-B."/>
            <person name="Rong J.-C."/>
            <person name="Qin Q.-L."/>
            <person name="Shu Y.-L."/>
            <person name="Zhang Y.-Z."/>
        </authorList>
    </citation>
    <scope>NUCLEOTIDE SEQUENCE</scope>
    <source>
        <strain evidence="2">NCIMB 2128</strain>
    </source>
</reference>
<keyword evidence="1" id="KW-0732">Signal</keyword>
<reference evidence="2" key="1">
    <citation type="journal article" date="2012" name="J. Bacteriol.">
        <title>Genome sequences of type strains of seven species of the marine bacterium Pseudoalteromonas.</title>
        <authorList>
            <person name="Xie B.B."/>
            <person name="Shu Y.L."/>
            <person name="Qin Q.L."/>
            <person name="Rong J.C."/>
            <person name="Zhang X.Y."/>
            <person name="Chen X.L."/>
            <person name="Shi M."/>
            <person name="He H.L."/>
            <person name="Zhou B.C."/>
            <person name="Zhang Y.Z."/>
        </authorList>
    </citation>
    <scope>NUCLEOTIDE SEQUENCE [LARGE SCALE GENOMIC DNA]</scope>
    <source>
        <strain evidence="2">NCIMB 2128</strain>
    </source>
</reference>
<keyword evidence="3" id="KW-1185">Reference proteome</keyword>
<dbReference type="EMBL" id="AHCF02000017">
    <property type="protein sequence ID" value="ERG61292.1"/>
    <property type="molecule type" value="Genomic_DNA"/>
</dbReference>
<comment type="caution">
    <text evidence="2">The sequence shown here is derived from an EMBL/GenBank/DDBJ whole genome shotgun (WGS) entry which is preliminary data.</text>
</comment>
<evidence type="ECO:0000313" key="3">
    <source>
        <dbReference type="Proteomes" id="UP000016534"/>
    </source>
</evidence>
<organism evidence="2 3">
    <name type="scientific">Pseudoalteromonas undina</name>
    <dbReference type="NCBI Taxonomy" id="43660"/>
    <lineage>
        <taxon>Bacteria</taxon>
        <taxon>Pseudomonadati</taxon>
        <taxon>Pseudomonadota</taxon>
        <taxon>Gammaproteobacteria</taxon>
        <taxon>Alteromonadales</taxon>
        <taxon>Pseudoalteromonadaceae</taxon>
        <taxon>Pseudoalteromonas</taxon>
    </lineage>
</organism>
<feature type="signal peptide" evidence="1">
    <location>
        <begin position="1"/>
        <end position="24"/>
    </location>
</feature>
<feature type="chain" id="PRO_5046177892" evidence="1">
    <location>
        <begin position="25"/>
        <end position="458"/>
    </location>
</feature>
<sequence length="458" mass="50195">MTRLQFFLRSVLAFLICLPLIAAAEEEFKQAYAPVGISGITVFVPIDIYPESAPYLTIKETPSEYLLQWTKSSDSNYYILEQLINGKWQLISNNILTNEYRADKSGGAVFRVKGCHQYGCAHWTNVNNIISLPLQITSFSTDKIKVNQGEQVIVNWDVTGASSVNLNVNGTDYKSLSSSGSKSITLNDYSVFEISASGFGFSQTQHLAVVVNKPKVIEPVELSGNLQPLMNLGLDIIERAILSESDFTYVATQDGFLHKINNQSQIIWSKGLNGVLANKPISSNGYLYYSVSLINGAGKICKTSMHSADTICENTSSTVIASPIINQIPSSIIASKNQVTTQSNYFSSDANNSNSLLSVTTTGLVTEYNLETLTITNQFILPDDYRNNPILSDAKLSKQNELLLRTAPNQVTAFFIPSSGSGGGDDIFSSVQRFFTTSSDDTQSTPPQVLDIAWQKEL</sequence>
<evidence type="ECO:0000256" key="1">
    <source>
        <dbReference type="SAM" id="SignalP"/>
    </source>
</evidence>
<name>A0ABN0NIR5_9GAMM</name>
<dbReference type="Proteomes" id="UP000016534">
    <property type="component" value="Unassembled WGS sequence"/>
</dbReference>
<proteinExistence type="predicted"/>
<protein>
    <submittedName>
        <fullName evidence="2">Rhs family protein</fullName>
    </submittedName>
</protein>
<accession>A0ABN0NIR5</accession>
<evidence type="ECO:0000313" key="2">
    <source>
        <dbReference type="EMBL" id="ERG61292.1"/>
    </source>
</evidence>